<name>A0A4Q7V0V1_PSEST</name>
<evidence type="ECO:0000256" key="2">
    <source>
        <dbReference type="ARBA" id="ARBA00022679"/>
    </source>
</evidence>
<comment type="caution">
    <text evidence="5">The sequence shown here is derived from an EMBL/GenBank/DDBJ whole genome shotgun (WGS) entry which is preliminary data.</text>
</comment>
<dbReference type="InterPro" id="IPR028098">
    <property type="entry name" value="Glyco_trans_4-like_N"/>
</dbReference>
<protein>
    <submittedName>
        <fullName evidence="5">Glycosyltransferase involved in cell wall biosynthesis</fullName>
    </submittedName>
</protein>
<dbReference type="Pfam" id="PF13692">
    <property type="entry name" value="Glyco_trans_1_4"/>
    <property type="match status" value="1"/>
</dbReference>
<dbReference type="GO" id="GO:1901137">
    <property type="term" value="P:carbohydrate derivative biosynthetic process"/>
    <property type="evidence" value="ECO:0007669"/>
    <property type="project" value="UniProtKB-ARBA"/>
</dbReference>
<reference evidence="5 6" key="1">
    <citation type="submission" date="2019-02" db="EMBL/GenBank/DDBJ databases">
        <title>Sequencing the genomes of 1000 actinobacteria strains.</title>
        <authorList>
            <person name="Klenk H.-P."/>
        </authorList>
    </citation>
    <scope>NUCLEOTIDE SEQUENCE [LARGE SCALE GENOMIC DNA]</scope>
    <source>
        <strain evidence="5 6">DSM 45779</strain>
    </source>
</reference>
<dbReference type="Gene3D" id="3.40.50.2000">
    <property type="entry name" value="Glycogen Phosphorylase B"/>
    <property type="match status" value="2"/>
</dbReference>
<accession>A0A4Q7V0V1</accession>
<keyword evidence="1" id="KW-0328">Glycosyltransferase</keyword>
<evidence type="ECO:0000313" key="5">
    <source>
        <dbReference type="EMBL" id="RZT87926.1"/>
    </source>
</evidence>
<organism evidence="5 6">
    <name type="scientific">Pseudonocardia sediminis</name>
    <dbReference type="NCBI Taxonomy" id="1397368"/>
    <lineage>
        <taxon>Bacteria</taxon>
        <taxon>Bacillati</taxon>
        <taxon>Actinomycetota</taxon>
        <taxon>Actinomycetes</taxon>
        <taxon>Pseudonocardiales</taxon>
        <taxon>Pseudonocardiaceae</taxon>
        <taxon>Pseudonocardia</taxon>
    </lineage>
</organism>
<dbReference type="GO" id="GO:0016758">
    <property type="term" value="F:hexosyltransferase activity"/>
    <property type="evidence" value="ECO:0007669"/>
    <property type="project" value="TreeGrafter"/>
</dbReference>
<keyword evidence="2 5" id="KW-0808">Transferase</keyword>
<feature type="domain" description="Glycosyltransferase subfamily 4-like N-terminal" evidence="4">
    <location>
        <begin position="13"/>
        <end position="170"/>
    </location>
</feature>
<dbReference type="PANTHER" id="PTHR45947:SF3">
    <property type="entry name" value="SULFOQUINOVOSYL TRANSFERASE SQD2"/>
    <property type="match status" value="1"/>
</dbReference>
<evidence type="ECO:0000259" key="4">
    <source>
        <dbReference type="Pfam" id="PF13439"/>
    </source>
</evidence>
<proteinExistence type="predicted"/>
<evidence type="ECO:0000256" key="1">
    <source>
        <dbReference type="ARBA" id="ARBA00022676"/>
    </source>
</evidence>
<dbReference type="EMBL" id="SHKL01000001">
    <property type="protein sequence ID" value="RZT87926.1"/>
    <property type="molecule type" value="Genomic_DNA"/>
</dbReference>
<dbReference type="OrthoDB" id="193659at2"/>
<gene>
    <name evidence="5" type="ORF">EV383_4858</name>
</gene>
<sequence length="377" mass="39331">MRILHVSQPVDAGVAVVAEALCRDQRDRGWDVTLACPPGPLADRADAAGVRVRTWNASRGPGPSVLAESRSLARIVREQDPDVVHLHSSKAGLAGRLAIRGRRPTVFQPHAWSFDAVDGPVAAAARNWERLGARWTHRLLCVSDAERDAGRAAGVGGDTVVVPNGVDTDRFTPAPPAPARAALGLGDGPVVLCAGRLALQKGQDLLLDAWGAVRAAVPDATLVLLGDGPEAERWRAAHPDPSVLWRGSVEDPAPYYAAADVLALPSRWEGMPLVALEALASGRPVVGFDVTGVREAVGDAGAVVAPGDTTALAAALVARLDPSGPGAAEGTAGRERAQQFFDRRRSADAVAELVSRMHDHAVARPAGSEVNGRSGTR</sequence>
<dbReference type="PANTHER" id="PTHR45947">
    <property type="entry name" value="SULFOQUINOVOSYL TRANSFERASE SQD2"/>
    <property type="match status" value="1"/>
</dbReference>
<dbReference type="AlphaFoldDB" id="A0A4Q7V0V1"/>
<evidence type="ECO:0000313" key="6">
    <source>
        <dbReference type="Proteomes" id="UP000291591"/>
    </source>
</evidence>
<dbReference type="Proteomes" id="UP000291591">
    <property type="component" value="Unassembled WGS sequence"/>
</dbReference>
<dbReference type="InterPro" id="IPR050194">
    <property type="entry name" value="Glycosyltransferase_grp1"/>
</dbReference>
<feature type="region of interest" description="Disordered" evidence="3">
    <location>
        <begin position="358"/>
        <end position="377"/>
    </location>
</feature>
<dbReference type="Pfam" id="PF13439">
    <property type="entry name" value="Glyco_transf_4"/>
    <property type="match status" value="1"/>
</dbReference>
<dbReference type="SUPFAM" id="SSF53756">
    <property type="entry name" value="UDP-Glycosyltransferase/glycogen phosphorylase"/>
    <property type="match status" value="1"/>
</dbReference>
<keyword evidence="6" id="KW-1185">Reference proteome</keyword>
<evidence type="ECO:0000256" key="3">
    <source>
        <dbReference type="SAM" id="MobiDB-lite"/>
    </source>
</evidence>